<organism evidence="2 3">
    <name type="scientific">Rubroshorea leprosula</name>
    <dbReference type="NCBI Taxonomy" id="152421"/>
    <lineage>
        <taxon>Eukaryota</taxon>
        <taxon>Viridiplantae</taxon>
        <taxon>Streptophyta</taxon>
        <taxon>Embryophyta</taxon>
        <taxon>Tracheophyta</taxon>
        <taxon>Spermatophyta</taxon>
        <taxon>Magnoliopsida</taxon>
        <taxon>eudicotyledons</taxon>
        <taxon>Gunneridae</taxon>
        <taxon>Pentapetalae</taxon>
        <taxon>rosids</taxon>
        <taxon>malvids</taxon>
        <taxon>Malvales</taxon>
        <taxon>Dipterocarpaceae</taxon>
        <taxon>Rubroshorea</taxon>
    </lineage>
</organism>
<feature type="compositionally biased region" description="Basic and acidic residues" evidence="1">
    <location>
        <begin position="165"/>
        <end position="183"/>
    </location>
</feature>
<comment type="caution">
    <text evidence="2">The sequence shown here is derived from an EMBL/GenBank/DDBJ whole genome shotgun (WGS) entry which is preliminary data.</text>
</comment>
<evidence type="ECO:0000313" key="2">
    <source>
        <dbReference type="EMBL" id="GKV53805.1"/>
    </source>
</evidence>
<feature type="non-terminal residue" evidence="2">
    <location>
        <position position="432"/>
    </location>
</feature>
<feature type="compositionally biased region" description="Basic and acidic residues" evidence="1">
    <location>
        <begin position="307"/>
        <end position="316"/>
    </location>
</feature>
<name>A0AAV5MUY7_9ROSI</name>
<gene>
    <name evidence="2" type="ORF">SLEP1_g60319</name>
</gene>
<sequence length="432" mass="47023">MASEGVEASNILGMERVRWETRGDARSKRRSRAVSPASLDVTTAFEGRLADMGLAIGGVQEQLDTLNSEEDGCGTVEPLDGKLQGVFDSFMANMSQAVERFQGCLASSSGRDQPHRTSSPCGGMETSRDGSGERPKRKHDCYLCGGPHWTRECPRRDALSAIARAGEESSHTGEVSHMEKSEPGEAEDVASISHNLRQRPGGNVAKPEESSHKGEPKPEEARDVAQDAGEPRQQQDVDAAETCSNLREGSRHSTLGALTRASRALVGESVTAREFGGRSHGHHGTELQPRAHRGCVQRPGGMQRSVTEYERRDEHGRKSKRKRKRGRGHAGRGCRCGCRCRDTGLRLRHIDTRGRRRKVDRARRNGPCQQRRRYRGLGVKLRTGHTVACVSSRGRHAWARENVLGQDTGARTGKPGRDAGTHGGGQARGAGA</sequence>
<reference evidence="2 3" key="1">
    <citation type="journal article" date="2021" name="Commun. Biol.">
        <title>The genome of Shorea leprosula (Dipterocarpaceae) highlights the ecological relevance of drought in aseasonal tropical rainforests.</title>
        <authorList>
            <person name="Ng K.K.S."/>
            <person name="Kobayashi M.J."/>
            <person name="Fawcett J.A."/>
            <person name="Hatakeyama M."/>
            <person name="Paape T."/>
            <person name="Ng C.H."/>
            <person name="Ang C.C."/>
            <person name="Tnah L.H."/>
            <person name="Lee C.T."/>
            <person name="Nishiyama T."/>
            <person name="Sese J."/>
            <person name="O'Brien M.J."/>
            <person name="Copetti D."/>
            <person name="Mohd Noor M.I."/>
            <person name="Ong R.C."/>
            <person name="Putra M."/>
            <person name="Sireger I.Z."/>
            <person name="Indrioko S."/>
            <person name="Kosugi Y."/>
            <person name="Izuno A."/>
            <person name="Isagi Y."/>
            <person name="Lee S.L."/>
            <person name="Shimizu K.K."/>
        </authorList>
    </citation>
    <scope>NUCLEOTIDE SEQUENCE [LARGE SCALE GENOMIC DNA]</scope>
    <source>
        <strain evidence="2">214</strain>
    </source>
</reference>
<feature type="compositionally biased region" description="Polar residues" evidence="1">
    <location>
        <begin position="236"/>
        <end position="247"/>
    </location>
</feature>
<feature type="region of interest" description="Disordered" evidence="1">
    <location>
        <begin position="272"/>
        <end position="333"/>
    </location>
</feature>
<dbReference type="AlphaFoldDB" id="A0AAV5MUY7"/>
<protein>
    <submittedName>
        <fullName evidence="2">Uncharacterized protein</fullName>
    </submittedName>
</protein>
<proteinExistence type="predicted"/>
<feature type="region of interest" description="Disordered" evidence="1">
    <location>
        <begin position="164"/>
        <end position="258"/>
    </location>
</feature>
<evidence type="ECO:0000313" key="3">
    <source>
        <dbReference type="Proteomes" id="UP001054252"/>
    </source>
</evidence>
<dbReference type="EMBL" id="BPVZ01001937">
    <property type="protein sequence ID" value="GKV53805.1"/>
    <property type="molecule type" value="Genomic_DNA"/>
</dbReference>
<feature type="region of interest" description="Disordered" evidence="1">
    <location>
        <begin position="405"/>
        <end position="432"/>
    </location>
</feature>
<feature type="compositionally biased region" description="Polar residues" evidence="1">
    <location>
        <begin position="105"/>
        <end position="120"/>
    </location>
</feature>
<feature type="region of interest" description="Disordered" evidence="1">
    <location>
        <begin position="105"/>
        <end position="137"/>
    </location>
</feature>
<keyword evidence="3" id="KW-1185">Reference proteome</keyword>
<accession>A0AAV5MUY7</accession>
<feature type="compositionally biased region" description="Gly residues" evidence="1">
    <location>
        <begin position="421"/>
        <end position="432"/>
    </location>
</feature>
<feature type="compositionally biased region" description="Basic and acidic residues" evidence="1">
    <location>
        <begin position="206"/>
        <end position="235"/>
    </location>
</feature>
<evidence type="ECO:0000256" key="1">
    <source>
        <dbReference type="SAM" id="MobiDB-lite"/>
    </source>
</evidence>
<feature type="compositionally biased region" description="Basic residues" evidence="1">
    <location>
        <begin position="317"/>
        <end position="332"/>
    </location>
</feature>
<dbReference type="Proteomes" id="UP001054252">
    <property type="component" value="Unassembled WGS sequence"/>
</dbReference>